<gene>
    <name evidence="3" type="ORF">THAOC_34631</name>
</gene>
<keyword evidence="4" id="KW-1185">Reference proteome</keyword>
<keyword evidence="2" id="KW-1133">Transmembrane helix</keyword>
<feature type="compositionally biased region" description="Basic and acidic residues" evidence="1">
    <location>
        <begin position="31"/>
        <end position="41"/>
    </location>
</feature>
<proteinExistence type="predicted"/>
<dbReference type="Proteomes" id="UP000266841">
    <property type="component" value="Unassembled WGS sequence"/>
</dbReference>
<evidence type="ECO:0000313" key="3">
    <source>
        <dbReference type="EMBL" id="EJK46694.1"/>
    </source>
</evidence>
<feature type="region of interest" description="Disordered" evidence="1">
    <location>
        <begin position="175"/>
        <end position="217"/>
    </location>
</feature>
<evidence type="ECO:0000256" key="2">
    <source>
        <dbReference type="SAM" id="Phobius"/>
    </source>
</evidence>
<feature type="compositionally biased region" description="Polar residues" evidence="1">
    <location>
        <begin position="196"/>
        <end position="207"/>
    </location>
</feature>
<evidence type="ECO:0000313" key="4">
    <source>
        <dbReference type="Proteomes" id="UP000266841"/>
    </source>
</evidence>
<sequence length="417" mass="47178">MASTSVSNNLASTPPPPRRRAYSSITGSDRVFLRQDGENEGRMPILSSPSRAEGRRRPIRPRSASTSVILAFDGSQIPRFNENLASLIAGMASEEETEVQRRSHSAFSTPVRRRSNESYLDIQRERAHTCPRINGHYAATNAEDMGGEGRDEESGYQRIETYEESLENNAIIETPPERMTSPRTSPPFASRGGAQPDTSAMESTRNDANLLPSVPQSTPIPARRAIVRIASPQRITTPGVRAGDNIIFRINPFVMKMMMMLSLYIILAYTWKTDLRSRYMSNEINYGLSEYWDGGIAQQRVARIGRDQGKLFNDDLGDGVVGDLPGVSSPTLSDIMRRPSLSHAHIPDSSHPVYEVQIRRVFESKWSFTRVCWYVIWLCFMLPVVEAFVAELKRYARGRHMYYQRLRNVRNYNAHDL</sequence>
<dbReference type="AlphaFoldDB" id="K0R4Q9"/>
<dbReference type="EMBL" id="AGNL01047599">
    <property type="protein sequence ID" value="EJK46694.1"/>
    <property type="molecule type" value="Genomic_DNA"/>
</dbReference>
<accession>K0R4Q9</accession>
<evidence type="ECO:0000256" key="1">
    <source>
        <dbReference type="SAM" id="MobiDB-lite"/>
    </source>
</evidence>
<dbReference type="OrthoDB" id="10678630at2759"/>
<organism evidence="3 4">
    <name type="scientific">Thalassiosira oceanica</name>
    <name type="common">Marine diatom</name>
    <dbReference type="NCBI Taxonomy" id="159749"/>
    <lineage>
        <taxon>Eukaryota</taxon>
        <taxon>Sar</taxon>
        <taxon>Stramenopiles</taxon>
        <taxon>Ochrophyta</taxon>
        <taxon>Bacillariophyta</taxon>
        <taxon>Coscinodiscophyceae</taxon>
        <taxon>Thalassiosirophycidae</taxon>
        <taxon>Thalassiosirales</taxon>
        <taxon>Thalassiosiraceae</taxon>
        <taxon>Thalassiosira</taxon>
    </lineage>
</organism>
<comment type="caution">
    <text evidence="3">The sequence shown here is derived from an EMBL/GenBank/DDBJ whole genome shotgun (WGS) entry which is preliminary data.</text>
</comment>
<feature type="compositionally biased region" description="Polar residues" evidence="1">
    <location>
        <begin position="1"/>
        <end position="12"/>
    </location>
</feature>
<reference evidence="3 4" key="1">
    <citation type="journal article" date="2012" name="Genome Biol.">
        <title>Genome and low-iron response of an oceanic diatom adapted to chronic iron limitation.</title>
        <authorList>
            <person name="Lommer M."/>
            <person name="Specht M."/>
            <person name="Roy A.S."/>
            <person name="Kraemer L."/>
            <person name="Andreson R."/>
            <person name="Gutowska M.A."/>
            <person name="Wolf J."/>
            <person name="Bergner S.V."/>
            <person name="Schilhabel M.B."/>
            <person name="Klostermeier U.C."/>
            <person name="Beiko R.G."/>
            <person name="Rosenstiel P."/>
            <person name="Hippler M."/>
            <person name="Laroche J."/>
        </authorList>
    </citation>
    <scope>NUCLEOTIDE SEQUENCE [LARGE SCALE GENOMIC DNA]</scope>
    <source>
        <strain evidence="3 4">CCMP1005</strain>
    </source>
</reference>
<keyword evidence="2" id="KW-0472">Membrane</keyword>
<feature type="transmembrane region" description="Helical" evidence="2">
    <location>
        <begin position="371"/>
        <end position="390"/>
    </location>
</feature>
<feature type="region of interest" description="Disordered" evidence="1">
    <location>
        <begin position="1"/>
        <end position="60"/>
    </location>
</feature>
<keyword evidence="2" id="KW-0812">Transmembrane</keyword>
<name>K0R4Q9_THAOC</name>
<feature type="transmembrane region" description="Helical" evidence="2">
    <location>
        <begin position="253"/>
        <end position="271"/>
    </location>
</feature>
<dbReference type="eggNOG" id="ENOG502TAAU">
    <property type="taxonomic scope" value="Eukaryota"/>
</dbReference>
<protein>
    <submittedName>
        <fullName evidence="3">Uncharacterized protein</fullName>
    </submittedName>
</protein>